<dbReference type="Proteomes" id="UP000247480">
    <property type="component" value="Unassembled WGS sequence"/>
</dbReference>
<evidence type="ECO:0000313" key="1">
    <source>
        <dbReference type="EMBL" id="GBH08779.1"/>
    </source>
</evidence>
<comment type="caution">
    <text evidence="1">The sequence shown here is derived from an EMBL/GenBank/DDBJ whole genome shotgun (WGS) entry which is preliminary data.</text>
</comment>
<name>A0A2V0Q7H8_PSESF</name>
<proteinExistence type="predicted"/>
<gene>
    <name evidence="1" type="ORF">KPSA1_02160</name>
</gene>
<dbReference type="EMBL" id="BGJZ01000100">
    <property type="protein sequence ID" value="GBH08779.1"/>
    <property type="molecule type" value="Genomic_DNA"/>
</dbReference>
<organism evidence="1 2">
    <name type="scientific">Pseudomonas syringae pv. actinidiae</name>
    <dbReference type="NCBI Taxonomy" id="103796"/>
    <lineage>
        <taxon>Bacteria</taxon>
        <taxon>Pseudomonadati</taxon>
        <taxon>Pseudomonadota</taxon>
        <taxon>Gammaproteobacteria</taxon>
        <taxon>Pseudomonadales</taxon>
        <taxon>Pseudomonadaceae</taxon>
        <taxon>Pseudomonas</taxon>
        <taxon>Pseudomonas syringae</taxon>
    </lineage>
</organism>
<reference evidence="1 2" key="1">
    <citation type="submission" date="2018-04" db="EMBL/GenBank/DDBJ databases">
        <title>Draft genome sequence of Pseudomonas syringae pv. actinidiae biovar 1 strains isolated from kiwifruit in Kagawa prefecture.</title>
        <authorList>
            <person name="Tabuchi M."/>
            <person name="Saito M."/>
            <person name="Fujiwara S."/>
            <person name="Sasa N."/>
            <person name="Akimitsu K."/>
            <person name="Gomi K."/>
            <person name="Konishi-Sugita S."/>
            <person name="Hamano K."/>
            <person name="Kataoka I."/>
        </authorList>
    </citation>
    <scope>NUCLEOTIDE SEQUENCE [LARGE SCALE GENOMIC DNA]</scope>
    <source>
        <strain evidence="1 2">MAFF212206</strain>
    </source>
</reference>
<accession>A0A2V0Q7H8</accession>
<dbReference type="AlphaFoldDB" id="A0A2V0Q7H8"/>
<sequence length="44" mass="5247">MGKCIEEVLRISSLTLSPYTQPYLHPFIDCSFITDFRQNRMTFF</sequence>
<evidence type="ECO:0000313" key="2">
    <source>
        <dbReference type="Proteomes" id="UP000247480"/>
    </source>
</evidence>
<protein>
    <submittedName>
        <fullName evidence="1">Uncharacterized protein</fullName>
    </submittedName>
</protein>